<feature type="transmembrane region" description="Helical" evidence="8">
    <location>
        <begin position="690"/>
        <end position="710"/>
    </location>
</feature>
<feature type="transmembrane region" description="Helical" evidence="8">
    <location>
        <begin position="625"/>
        <end position="646"/>
    </location>
</feature>
<dbReference type="GO" id="GO:0005886">
    <property type="term" value="C:plasma membrane"/>
    <property type="evidence" value="ECO:0007669"/>
    <property type="project" value="TreeGrafter"/>
</dbReference>
<dbReference type="InterPro" id="IPR003864">
    <property type="entry name" value="CSC1/OSCA1-like_7TM"/>
</dbReference>
<feature type="domain" description="CSC1/OSCA1-like N-terminal transmembrane" evidence="10">
    <location>
        <begin position="30"/>
        <end position="201"/>
    </location>
</feature>
<comment type="caution">
    <text evidence="12">The sequence shown here is derived from an EMBL/GenBank/DDBJ whole genome shotgun (WGS) entry which is preliminary data.</text>
</comment>
<dbReference type="Pfam" id="PF14703">
    <property type="entry name" value="PHM7_cyt"/>
    <property type="match status" value="1"/>
</dbReference>
<feature type="transmembrane region" description="Helical" evidence="8">
    <location>
        <begin position="716"/>
        <end position="736"/>
    </location>
</feature>
<evidence type="ECO:0000256" key="7">
    <source>
        <dbReference type="SAM" id="MobiDB-lite"/>
    </source>
</evidence>
<feature type="region of interest" description="Disordered" evidence="7">
    <location>
        <begin position="821"/>
        <end position="882"/>
    </location>
</feature>
<comment type="similarity">
    <text evidence="2">Belongs to the CSC1 (TC 1.A.17) family.</text>
</comment>
<protein>
    <recommendedName>
        <fullName evidence="14">DUF221-domain-containing protein</fullName>
    </recommendedName>
</protein>
<proteinExistence type="inferred from homology"/>
<keyword evidence="3" id="KW-0813">Transport</keyword>
<dbReference type="EMBL" id="SKBQ01000100">
    <property type="protein sequence ID" value="TPX19129.1"/>
    <property type="molecule type" value="Genomic_DNA"/>
</dbReference>
<organism evidence="12 13">
    <name type="scientific">Thyridium curvatum</name>
    <dbReference type="NCBI Taxonomy" id="1093900"/>
    <lineage>
        <taxon>Eukaryota</taxon>
        <taxon>Fungi</taxon>
        <taxon>Dikarya</taxon>
        <taxon>Ascomycota</taxon>
        <taxon>Pezizomycotina</taxon>
        <taxon>Sordariomycetes</taxon>
        <taxon>Sordariomycetidae</taxon>
        <taxon>Thyridiales</taxon>
        <taxon>Thyridiaceae</taxon>
        <taxon>Thyridium</taxon>
    </lineage>
</organism>
<reference evidence="12 13" key="1">
    <citation type="submission" date="2019-06" db="EMBL/GenBank/DDBJ databases">
        <title>Draft genome sequence of the filamentous fungus Phialemoniopsis curvata isolated from diesel fuel.</title>
        <authorList>
            <person name="Varaljay V.A."/>
            <person name="Lyon W.J."/>
            <person name="Crouch A.L."/>
            <person name="Drake C.E."/>
            <person name="Hollomon J.M."/>
            <person name="Nadeau L.J."/>
            <person name="Nunn H.S."/>
            <person name="Stevenson B.S."/>
            <person name="Bojanowski C.L."/>
            <person name="Crookes-Goodson W.J."/>
        </authorList>
    </citation>
    <scope>NUCLEOTIDE SEQUENCE [LARGE SCALE GENOMIC DNA]</scope>
    <source>
        <strain evidence="12 13">D216</strain>
    </source>
</reference>
<feature type="transmembrane region" description="Helical" evidence="8">
    <location>
        <begin position="652"/>
        <end position="669"/>
    </location>
</feature>
<evidence type="ECO:0000256" key="3">
    <source>
        <dbReference type="ARBA" id="ARBA00022448"/>
    </source>
</evidence>
<feature type="compositionally biased region" description="Polar residues" evidence="7">
    <location>
        <begin position="857"/>
        <end position="872"/>
    </location>
</feature>
<evidence type="ECO:0000259" key="9">
    <source>
        <dbReference type="Pfam" id="PF02714"/>
    </source>
</evidence>
<evidence type="ECO:0000256" key="6">
    <source>
        <dbReference type="ARBA" id="ARBA00023136"/>
    </source>
</evidence>
<dbReference type="GO" id="GO:0005227">
    <property type="term" value="F:calcium-activated cation channel activity"/>
    <property type="evidence" value="ECO:0007669"/>
    <property type="project" value="InterPro"/>
</dbReference>
<name>A0A507BNK1_9PEZI</name>
<dbReference type="InterPro" id="IPR027815">
    <property type="entry name" value="CSC1/OSCA1-like_cyt"/>
</dbReference>
<accession>A0A507BNK1</accession>
<evidence type="ECO:0000259" key="11">
    <source>
        <dbReference type="Pfam" id="PF14703"/>
    </source>
</evidence>
<dbReference type="STRING" id="1093900.A0A507BNK1"/>
<evidence type="ECO:0000256" key="2">
    <source>
        <dbReference type="ARBA" id="ARBA00007779"/>
    </source>
</evidence>
<dbReference type="PANTHER" id="PTHR13018:SF5">
    <property type="entry name" value="RE44586P"/>
    <property type="match status" value="1"/>
</dbReference>
<comment type="subcellular location">
    <subcellularLocation>
        <location evidence="1">Membrane</location>
        <topology evidence="1">Multi-pass membrane protein</topology>
    </subcellularLocation>
</comment>
<evidence type="ECO:0000313" key="13">
    <source>
        <dbReference type="Proteomes" id="UP000319257"/>
    </source>
</evidence>
<keyword evidence="4 8" id="KW-0812">Transmembrane</keyword>
<dbReference type="InParanoid" id="A0A507BNK1"/>
<gene>
    <name evidence="12" type="ORF">E0L32_011202</name>
</gene>
<feature type="transmembrane region" description="Helical" evidence="8">
    <location>
        <begin position="29"/>
        <end position="50"/>
    </location>
</feature>
<dbReference type="AlphaFoldDB" id="A0A507BNK1"/>
<dbReference type="PANTHER" id="PTHR13018">
    <property type="entry name" value="PROBABLE MEMBRANE PROTEIN DUF221-RELATED"/>
    <property type="match status" value="1"/>
</dbReference>
<sequence length="882" mass="100523">MDIPFELLDDDDHKRCNGSEYVQPGTKDIQVQLVISLALGISAFVIFCILRPRWKSLYAARRRQLDSTNTLPHLPDSFFGWMPALYKITEEQVLSAAGLDAFVFLSFFKMAIRLFAVMFLFAAVVLEPVNEHYNPDKRKPKHKDASYLSNIFSLPEPAPYIYPNEFPVYTQPTDEDNSWKGYFWAYLVFVYFFTLLTMWFTNSETFKIIKTRQHYLGTQSTITDRTFRLSGIPKELRSEEKIKDLVEKLEIGHVDRVTLCRDWKELDDLVAERGAVLHKLEETWSVYLAQKPVQSPPQGSSPRLGTDVDVDEEAGENGRLLPGEVGAHQFVERDRPRVRVGGFLGIGGRKVDGIDYYEERLRQLDDKIRAARKKDYKAVGFAFVTMDSIASCQMAIQALVDPRPGQLLTKLAPSPTDVVWRNTYAPRMTRRLRSWLITVCITVLSIVWLAPVASLATLLSLCTIRTISKDLADSLERHEITKALVQTGLPTAVVSLLNVAVPYLYDWLSNLQGMIGQGDVELSVISKNFFFTFFNIFLVFTVFGTATNNYWSIVKDSLRDTTKVAYSLANEIQRLNFFYINFIMLQGVGLFPFRLLEFGSVALYPIYRMGAKTPRDFRQIMDPPVFSYGFYLPTALLVFILCLVYSVLPRGYLVLLLGIVYFTLGYFTYKYQLLYAMDQPQHATGGAWRIICYRIILGLVVFQLTMSGYLGLNKAFVQALLVAPLLIFTLWYSYYFRQRFEPLTQFIALRSIHRGRARGDRYVDDDEVRGDVAVEEGAGDDRVQGVRRRGSTVDEDREKGLSFVNPSLVVPLEGPWIYHDPPPLVPQESDEEAALGVFADEPGFQGERYQDDEDNAQEASDTGRSNTSSVSLGDTHIWRSED</sequence>
<dbReference type="InterPro" id="IPR045122">
    <property type="entry name" value="Csc1-like"/>
</dbReference>
<dbReference type="RefSeq" id="XP_031000840.1">
    <property type="nucleotide sequence ID" value="XM_031133905.1"/>
</dbReference>
<feature type="domain" description="CSC1/OSCA1-like cytosolic" evidence="11">
    <location>
        <begin position="224"/>
        <end position="422"/>
    </location>
</feature>
<dbReference type="OrthoDB" id="1689567at2759"/>
<dbReference type="Proteomes" id="UP000319257">
    <property type="component" value="Unassembled WGS sequence"/>
</dbReference>
<dbReference type="GeneID" id="41978649"/>
<keyword evidence="13" id="KW-1185">Reference proteome</keyword>
<evidence type="ECO:0000256" key="8">
    <source>
        <dbReference type="SAM" id="Phobius"/>
    </source>
</evidence>
<feature type="transmembrane region" description="Helical" evidence="8">
    <location>
        <begin position="435"/>
        <end position="468"/>
    </location>
</feature>
<feature type="transmembrane region" description="Helical" evidence="8">
    <location>
        <begin position="488"/>
        <end position="508"/>
    </location>
</feature>
<feature type="transmembrane region" description="Helical" evidence="8">
    <location>
        <begin position="101"/>
        <end position="125"/>
    </location>
</feature>
<keyword evidence="6 8" id="KW-0472">Membrane</keyword>
<evidence type="ECO:0000313" key="12">
    <source>
        <dbReference type="EMBL" id="TPX19129.1"/>
    </source>
</evidence>
<evidence type="ECO:0008006" key="14">
    <source>
        <dbReference type="Google" id="ProtNLM"/>
    </source>
</evidence>
<dbReference type="FunCoup" id="A0A507BNK1">
    <property type="interactions" value="85"/>
</dbReference>
<dbReference type="Pfam" id="PF13967">
    <property type="entry name" value="RSN1_TM"/>
    <property type="match status" value="1"/>
</dbReference>
<feature type="transmembrane region" description="Helical" evidence="8">
    <location>
        <begin position="182"/>
        <end position="200"/>
    </location>
</feature>
<dbReference type="InterPro" id="IPR032880">
    <property type="entry name" value="CSC1/OSCA1-like_N"/>
</dbReference>
<evidence type="ECO:0000256" key="4">
    <source>
        <dbReference type="ARBA" id="ARBA00022692"/>
    </source>
</evidence>
<feature type="transmembrane region" description="Helical" evidence="8">
    <location>
        <begin position="577"/>
        <end position="604"/>
    </location>
</feature>
<evidence type="ECO:0000256" key="1">
    <source>
        <dbReference type="ARBA" id="ARBA00004141"/>
    </source>
</evidence>
<feature type="transmembrane region" description="Helical" evidence="8">
    <location>
        <begin position="529"/>
        <end position="551"/>
    </location>
</feature>
<keyword evidence="5 8" id="KW-1133">Transmembrane helix</keyword>
<dbReference type="Pfam" id="PF02714">
    <property type="entry name" value="RSN1_7TM"/>
    <property type="match status" value="1"/>
</dbReference>
<evidence type="ECO:0000259" key="10">
    <source>
        <dbReference type="Pfam" id="PF13967"/>
    </source>
</evidence>
<feature type="domain" description="CSC1/OSCA1-like 7TM region" evidence="9">
    <location>
        <begin position="433"/>
        <end position="709"/>
    </location>
</feature>
<evidence type="ECO:0000256" key="5">
    <source>
        <dbReference type="ARBA" id="ARBA00022989"/>
    </source>
</evidence>